<sequence length="164" mass="18575">MSGFQLVAIRRSGFAEHIGLSSAQQAFETVRLTVFCLDGFYCFSIRKSTGQAEFCAAADGLAVRVGLLDEDFILRVFQDDGFIVIIKRRVSRAVFKGYLARVIHYKIDGFSHLIAFGRGGFCQGVGFICNQLDRQRFCNICWCDFNLSYRFIGKGSGHFEYRTF</sequence>
<evidence type="ECO:0000313" key="1">
    <source>
        <dbReference type="EMBL" id="MPM94256.1"/>
    </source>
</evidence>
<protein>
    <submittedName>
        <fullName evidence="1">Uncharacterized protein</fullName>
    </submittedName>
</protein>
<name>A0A645DY39_9ZZZZ</name>
<organism evidence="1">
    <name type="scientific">bioreactor metagenome</name>
    <dbReference type="NCBI Taxonomy" id="1076179"/>
    <lineage>
        <taxon>unclassified sequences</taxon>
        <taxon>metagenomes</taxon>
        <taxon>ecological metagenomes</taxon>
    </lineage>
</organism>
<dbReference type="AlphaFoldDB" id="A0A645DY39"/>
<dbReference type="EMBL" id="VSSQ01040926">
    <property type="protein sequence ID" value="MPM94256.1"/>
    <property type="molecule type" value="Genomic_DNA"/>
</dbReference>
<proteinExistence type="predicted"/>
<reference evidence="1" key="1">
    <citation type="submission" date="2019-08" db="EMBL/GenBank/DDBJ databases">
        <authorList>
            <person name="Kucharzyk K."/>
            <person name="Murdoch R.W."/>
            <person name="Higgins S."/>
            <person name="Loffler F."/>
        </authorList>
    </citation>
    <scope>NUCLEOTIDE SEQUENCE</scope>
</reference>
<comment type="caution">
    <text evidence="1">The sequence shown here is derived from an EMBL/GenBank/DDBJ whole genome shotgun (WGS) entry which is preliminary data.</text>
</comment>
<gene>
    <name evidence="1" type="ORF">SDC9_141402</name>
</gene>
<accession>A0A645DY39</accession>